<dbReference type="Proteomes" id="UP001472866">
    <property type="component" value="Chromosome 10"/>
</dbReference>
<sequence length="237" mass="24902">MPGPNAGKAAAQATRRSRANAYRNRLVAGVTGGFIGGAFTALVRGTGARSVQAGATAVTRTSARSFLARALPRGKSAIAGTLRSPAEVEVAAVPKVPNLKGGSVEQQNAVTREELGHATWTLLHTMGAQYPDRPTRQQRRAATQLIASLGDVYPCHACAKHWREVLRELGPPKVGSGVELRSWLCRTHNVVNQSIGKPRFDCGAVERRWGSQGGSGAPAALCGSEGGADYCKIPGRN</sequence>
<evidence type="ECO:0000256" key="1">
    <source>
        <dbReference type="ARBA" id="ARBA00001974"/>
    </source>
</evidence>
<comment type="cofactor">
    <cofactor evidence="1 6">
        <name>FAD</name>
        <dbReference type="ChEBI" id="CHEBI:57692"/>
    </cofactor>
</comment>
<dbReference type="InterPro" id="IPR036774">
    <property type="entry name" value="ERV/ALR_sulphydryl_oxid_sf"/>
</dbReference>
<organism evidence="8 9">
    <name type="scientific">Chloropicon roscoffensis</name>
    <dbReference type="NCBI Taxonomy" id="1461544"/>
    <lineage>
        <taxon>Eukaryota</taxon>
        <taxon>Viridiplantae</taxon>
        <taxon>Chlorophyta</taxon>
        <taxon>Chloropicophyceae</taxon>
        <taxon>Chloropicales</taxon>
        <taxon>Chloropicaceae</taxon>
        <taxon>Chloropicon</taxon>
    </lineage>
</organism>
<evidence type="ECO:0000313" key="8">
    <source>
        <dbReference type="EMBL" id="WZN64752.1"/>
    </source>
</evidence>
<proteinExistence type="predicted"/>
<dbReference type="GO" id="GO:0005739">
    <property type="term" value="C:mitochondrion"/>
    <property type="evidence" value="ECO:0007669"/>
    <property type="project" value="TreeGrafter"/>
</dbReference>
<evidence type="ECO:0000256" key="6">
    <source>
        <dbReference type="RuleBase" id="RU371123"/>
    </source>
</evidence>
<keyword evidence="4 6" id="KW-0560">Oxidoreductase</keyword>
<evidence type="ECO:0000256" key="2">
    <source>
        <dbReference type="ARBA" id="ARBA00022630"/>
    </source>
</evidence>
<evidence type="ECO:0000313" key="9">
    <source>
        <dbReference type="Proteomes" id="UP001472866"/>
    </source>
</evidence>
<keyword evidence="3 6" id="KW-0274">FAD</keyword>
<gene>
    <name evidence="8" type="ORF">HKI87_10g63090</name>
</gene>
<feature type="domain" description="ERV/ALR sulfhydryl oxidase" evidence="7">
    <location>
        <begin position="108"/>
        <end position="209"/>
    </location>
</feature>
<keyword evidence="9" id="KW-1185">Reference proteome</keyword>
<dbReference type="PANTHER" id="PTHR12645">
    <property type="entry name" value="ALR/ERV"/>
    <property type="match status" value="1"/>
</dbReference>
<keyword evidence="2 6" id="KW-0285">Flavoprotein</keyword>
<dbReference type="Gene3D" id="1.20.120.310">
    <property type="entry name" value="ERV/ALR sulfhydryl oxidase domain"/>
    <property type="match status" value="1"/>
</dbReference>
<evidence type="ECO:0000256" key="5">
    <source>
        <dbReference type="ARBA" id="ARBA00023157"/>
    </source>
</evidence>
<dbReference type="PANTHER" id="PTHR12645:SF0">
    <property type="entry name" value="FAD-LINKED SULFHYDRYL OXIDASE ALR"/>
    <property type="match status" value="1"/>
</dbReference>
<dbReference type="SUPFAM" id="SSF69000">
    <property type="entry name" value="FAD-dependent thiol oxidase"/>
    <property type="match status" value="1"/>
</dbReference>
<accession>A0AAX4PER6</accession>
<dbReference type="EC" id="1.8.3.2" evidence="6"/>
<name>A0AAX4PER6_9CHLO</name>
<dbReference type="Pfam" id="PF04777">
    <property type="entry name" value="Evr1_Alr"/>
    <property type="match status" value="1"/>
</dbReference>
<dbReference type="GO" id="GO:0016971">
    <property type="term" value="F:flavin-dependent sulfhydryl oxidase activity"/>
    <property type="evidence" value="ECO:0007669"/>
    <property type="project" value="InterPro"/>
</dbReference>
<dbReference type="EMBL" id="CP151510">
    <property type="protein sequence ID" value="WZN64752.1"/>
    <property type="molecule type" value="Genomic_DNA"/>
</dbReference>
<dbReference type="InterPro" id="IPR039799">
    <property type="entry name" value="ALR/ERV"/>
</dbReference>
<evidence type="ECO:0000256" key="3">
    <source>
        <dbReference type="ARBA" id="ARBA00022827"/>
    </source>
</evidence>
<reference evidence="8 9" key="1">
    <citation type="submission" date="2024-03" db="EMBL/GenBank/DDBJ databases">
        <title>Complete genome sequence of the green alga Chloropicon roscoffensis RCC1871.</title>
        <authorList>
            <person name="Lemieux C."/>
            <person name="Pombert J.-F."/>
            <person name="Otis C."/>
            <person name="Turmel M."/>
        </authorList>
    </citation>
    <scope>NUCLEOTIDE SEQUENCE [LARGE SCALE GENOMIC DNA]</scope>
    <source>
        <strain evidence="8 9">RCC1871</strain>
    </source>
</reference>
<comment type="catalytic activity">
    <reaction evidence="6">
        <text>2 R'C(R)SH + O2 = R'C(R)S-S(R)CR' + H2O2</text>
        <dbReference type="Rhea" id="RHEA:17357"/>
        <dbReference type="ChEBI" id="CHEBI:15379"/>
        <dbReference type="ChEBI" id="CHEBI:16240"/>
        <dbReference type="ChEBI" id="CHEBI:16520"/>
        <dbReference type="ChEBI" id="CHEBI:17412"/>
        <dbReference type="EC" id="1.8.3.2"/>
    </reaction>
</comment>
<dbReference type="GO" id="GO:0050660">
    <property type="term" value="F:flavin adenine dinucleotide binding"/>
    <property type="evidence" value="ECO:0007669"/>
    <property type="project" value="TreeGrafter"/>
</dbReference>
<keyword evidence="5" id="KW-1015">Disulfide bond</keyword>
<evidence type="ECO:0000259" key="7">
    <source>
        <dbReference type="PROSITE" id="PS51324"/>
    </source>
</evidence>
<dbReference type="PROSITE" id="PS51324">
    <property type="entry name" value="ERV_ALR"/>
    <property type="match status" value="1"/>
</dbReference>
<protein>
    <recommendedName>
        <fullName evidence="6">Sulfhydryl oxidase</fullName>
        <ecNumber evidence="6">1.8.3.2</ecNumber>
    </recommendedName>
</protein>
<evidence type="ECO:0000256" key="4">
    <source>
        <dbReference type="ARBA" id="ARBA00023002"/>
    </source>
</evidence>
<dbReference type="InterPro" id="IPR017905">
    <property type="entry name" value="ERV/ALR_sulphydryl_oxidase"/>
</dbReference>
<dbReference type="AlphaFoldDB" id="A0AAX4PER6"/>